<proteinExistence type="predicted"/>
<keyword evidence="2" id="KW-1133">Transmembrane helix</keyword>
<dbReference type="Proteomes" id="UP001494902">
    <property type="component" value="Unassembled WGS sequence"/>
</dbReference>
<keyword evidence="2" id="KW-0812">Transmembrane</keyword>
<reference evidence="3 4" key="1">
    <citation type="submission" date="2024-03" db="EMBL/GenBank/DDBJ databases">
        <title>Draft genome sequence of Pseudonocardia nematodicida JCM 31783.</title>
        <authorList>
            <person name="Butdee W."/>
            <person name="Duangmal K."/>
        </authorList>
    </citation>
    <scope>NUCLEOTIDE SEQUENCE [LARGE SCALE GENOMIC DNA]</scope>
    <source>
        <strain evidence="3 4">JCM 31783</strain>
    </source>
</reference>
<keyword evidence="4" id="KW-1185">Reference proteome</keyword>
<dbReference type="InterPro" id="IPR003474">
    <property type="entry name" value="Glcn_transporter"/>
</dbReference>
<feature type="transmembrane region" description="Helical" evidence="2">
    <location>
        <begin position="440"/>
        <end position="461"/>
    </location>
</feature>
<evidence type="ECO:0000256" key="1">
    <source>
        <dbReference type="SAM" id="MobiDB-lite"/>
    </source>
</evidence>
<feature type="transmembrane region" description="Helical" evidence="2">
    <location>
        <begin position="286"/>
        <end position="310"/>
    </location>
</feature>
<feature type="transmembrane region" description="Helical" evidence="2">
    <location>
        <begin position="322"/>
        <end position="347"/>
    </location>
</feature>
<organism evidence="3 4">
    <name type="scientific">Pseudonocardia nematodicida</name>
    <dbReference type="NCBI Taxonomy" id="1206997"/>
    <lineage>
        <taxon>Bacteria</taxon>
        <taxon>Bacillati</taxon>
        <taxon>Actinomycetota</taxon>
        <taxon>Actinomycetes</taxon>
        <taxon>Pseudonocardiales</taxon>
        <taxon>Pseudonocardiaceae</taxon>
        <taxon>Pseudonocardia</taxon>
    </lineage>
</organism>
<keyword evidence="2" id="KW-0472">Membrane</keyword>
<feature type="transmembrane region" description="Helical" evidence="2">
    <location>
        <begin position="414"/>
        <end position="434"/>
    </location>
</feature>
<evidence type="ECO:0000313" key="3">
    <source>
        <dbReference type="EMBL" id="MEQ3550242.1"/>
    </source>
</evidence>
<dbReference type="Pfam" id="PF02447">
    <property type="entry name" value="GntP_permease"/>
    <property type="match status" value="2"/>
</dbReference>
<feature type="transmembrane region" description="Helical" evidence="2">
    <location>
        <begin position="112"/>
        <end position="141"/>
    </location>
</feature>
<gene>
    <name evidence="3" type="ORF">WIS52_07150</name>
</gene>
<dbReference type="PANTHER" id="PTHR30354">
    <property type="entry name" value="GNT FAMILY GLUCONATE TRANSPORTER"/>
    <property type="match status" value="1"/>
</dbReference>
<accession>A0ABV1K6X8</accession>
<dbReference type="EMBL" id="JBEDNQ010000002">
    <property type="protein sequence ID" value="MEQ3550242.1"/>
    <property type="molecule type" value="Genomic_DNA"/>
</dbReference>
<name>A0ABV1K6X8_9PSEU</name>
<sequence>MDTAFLLTVSAGGLILILLLITKVKVQPFVAMLAVSIAVGLVAGIPLTTTTGEDGEERLGIIDTVVEGMGGTLGSVAILVALGAMVGRMIELSGGAAELAGRMTSLLGPKRVSAALTSASLVIAIPVFFDVGFIILVPIIYGFSKAAGLSDPIKFGLPIAGIMVVVHCVVPPHPGIVGGATVVGGDLGWITMIGLAVSVPLGVLTHFLAKWMNRRDYPMLPYTRTQFDRFGTDASGPDTPATDGSRDAGPEGAPGPDADDGGSGSERGVLTAQPTTLTASGRTPGIASVLAIIFVPLLLIMSGTVTATALPEGSTGAAVFELIGAPIFALLVALLLAYLLLAVRLGWSLERTGEVMESALPPVAIVILVTGAGGVFAQVLTDTGIGAALADTLTAAGLPVLVSAYLLTLMLRAAQGSATVATLAAAGLLATAVADGGYTTVQIALVVLAIGFGSLGLSHVNDSGFWVVTRYLGLGVADGLKTWTVLVTVLSVAGFGLVALLWAVLTPLGI</sequence>
<evidence type="ECO:0000313" key="4">
    <source>
        <dbReference type="Proteomes" id="UP001494902"/>
    </source>
</evidence>
<feature type="transmembrane region" description="Helical" evidence="2">
    <location>
        <begin position="69"/>
        <end position="91"/>
    </location>
</feature>
<feature type="transmembrane region" description="Helical" evidence="2">
    <location>
        <begin position="187"/>
        <end position="209"/>
    </location>
</feature>
<evidence type="ECO:0000256" key="2">
    <source>
        <dbReference type="SAM" id="Phobius"/>
    </source>
</evidence>
<feature type="region of interest" description="Disordered" evidence="1">
    <location>
        <begin position="229"/>
        <end position="269"/>
    </location>
</feature>
<dbReference type="RefSeq" id="WP_349297321.1">
    <property type="nucleotide sequence ID" value="NZ_JBEDNQ010000002.1"/>
</dbReference>
<feature type="transmembrane region" description="Helical" evidence="2">
    <location>
        <begin position="482"/>
        <end position="505"/>
    </location>
</feature>
<protein>
    <submittedName>
        <fullName evidence="3">SLC13 family permease</fullName>
    </submittedName>
</protein>
<feature type="transmembrane region" description="Helical" evidence="2">
    <location>
        <begin position="29"/>
        <end position="49"/>
    </location>
</feature>
<feature type="transmembrane region" description="Helical" evidence="2">
    <location>
        <begin position="359"/>
        <end position="379"/>
    </location>
</feature>
<comment type="caution">
    <text evidence="3">The sequence shown here is derived from an EMBL/GenBank/DDBJ whole genome shotgun (WGS) entry which is preliminary data.</text>
</comment>
<feature type="transmembrane region" description="Helical" evidence="2">
    <location>
        <begin position="6"/>
        <end position="22"/>
    </location>
</feature>
<dbReference type="PANTHER" id="PTHR30354:SF25">
    <property type="entry name" value="INNER MEMBRANE PERMEASE YGBN"/>
    <property type="match status" value="1"/>
</dbReference>
<feature type="transmembrane region" description="Helical" evidence="2">
    <location>
        <begin position="385"/>
        <end position="407"/>
    </location>
</feature>